<organism evidence="2 5">
    <name type="scientific">Medicago truncatula</name>
    <name type="common">Barrel medic</name>
    <name type="synonym">Medicago tribuloides</name>
    <dbReference type="NCBI Taxonomy" id="3880"/>
    <lineage>
        <taxon>Eukaryota</taxon>
        <taxon>Viridiplantae</taxon>
        <taxon>Streptophyta</taxon>
        <taxon>Embryophyta</taxon>
        <taxon>Tracheophyta</taxon>
        <taxon>Spermatophyta</taxon>
        <taxon>Magnoliopsida</taxon>
        <taxon>eudicotyledons</taxon>
        <taxon>Gunneridae</taxon>
        <taxon>Pentapetalae</taxon>
        <taxon>rosids</taxon>
        <taxon>fabids</taxon>
        <taxon>Fabales</taxon>
        <taxon>Fabaceae</taxon>
        <taxon>Papilionoideae</taxon>
        <taxon>50 kb inversion clade</taxon>
        <taxon>NPAAA clade</taxon>
        <taxon>Hologalegina</taxon>
        <taxon>IRL clade</taxon>
        <taxon>Trifolieae</taxon>
        <taxon>Medicago</taxon>
    </lineage>
</organism>
<dbReference type="HOGENOM" id="CLU_2444207_0_0_1"/>
<evidence type="ECO:0000313" key="4">
    <source>
        <dbReference type="EnsemblPlants" id="AES98553"/>
    </source>
</evidence>
<dbReference type="AlphaFoldDB" id="G7K6B5"/>
<keyword evidence="1 2" id="KW-0812">Transmembrane</keyword>
<reference evidence="2 5" key="1">
    <citation type="journal article" date="2011" name="Nature">
        <title>The Medicago genome provides insight into the evolution of rhizobial symbioses.</title>
        <authorList>
            <person name="Young N.D."/>
            <person name="Debelle F."/>
            <person name="Oldroyd G.E."/>
            <person name="Geurts R."/>
            <person name="Cannon S.B."/>
            <person name="Udvardi M.K."/>
            <person name="Benedito V.A."/>
            <person name="Mayer K.F."/>
            <person name="Gouzy J."/>
            <person name="Schoof H."/>
            <person name="Van de Peer Y."/>
            <person name="Proost S."/>
            <person name="Cook D.R."/>
            <person name="Meyers B.C."/>
            <person name="Spannagl M."/>
            <person name="Cheung F."/>
            <person name="De Mita S."/>
            <person name="Krishnakumar V."/>
            <person name="Gundlach H."/>
            <person name="Zhou S."/>
            <person name="Mudge J."/>
            <person name="Bharti A.K."/>
            <person name="Murray J.D."/>
            <person name="Naoumkina M.A."/>
            <person name="Rosen B."/>
            <person name="Silverstein K.A."/>
            <person name="Tang H."/>
            <person name="Rombauts S."/>
            <person name="Zhao P.X."/>
            <person name="Zhou P."/>
            <person name="Barbe V."/>
            <person name="Bardou P."/>
            <person name="Bechner M."/>
            <person name="Bellec A."/>
            <person name="Berger A."/>
            <person name="Berges H."/>
            <person name="Bidwell S."/>
            <person name="Bisseling T."/>
            <person name="Choisne N."/>
            <person name="Couloux A."/>
            <person name="Denny R."/>
            <person name="Deshpande S."/>
            <person name="Dai X."/>
            <person name="Doyle J.J."/>
            <person name="Dudez A.M."/>
            <person name="Farmer A.D."/>
            <person name="Fouteau S."/>
            <person name="Franken C."/>
            <person name="Gibelin C."/>
            <person name="Gish J."/>
            <person name="Goldstein S."/>
            <person name="Gonzalez A.J."/>
            <person name="Green P.J."/>
            <person name="Hallab A."/>
            <person name="Hartog M."/>
            <person name="Hua A."/>
            <person name="Humphray S.J."/>
            <person name="Jeong D.H."/>
            <person name="Jing Y."/>
            <person name="Jocker A."/>
            <person name="Kenton S.M."/>
            <person name="Kim D.J."/>
            <person name="Klee K."/>
            <person name="Lai H."/>
            <person name="Lang C."/>
            <person name="Lin S."/>
            <person name="Macmil S.L."/>
            <person name="Magdelenat G."/>
            <person name="Matthews L."/>
            <person name="McCorrison J."/>
            <person name="Monaghan E.L."/>
            <person name="Mun J.H."/>
            <person name="Najar F.Z."/>
            <person name="Nicholson C."/>
            <person name="Noirot C."/>
            <person name="O'Bleness M."/>
            <person name="Paule C.R."/>
            <person name="Poulain J."/>
            <person name="Prion F."/>
            <person name="Qin B."/>
            <person name="Qu C."/>
            <person name="Retzel E.F."/>
            <person name="Riddle C."/>
            <person name="Sallet E."/>
            <person name="Samain S."/>
            <person name="Samson N."/>
            <person name="Sanders I."/>
            <person name="Saurat O."/>
            <person name="Scarpelli C."/>
            <person name="Schiex T."/>
            <person name="Segurens B."/>
            <person name="Severin A.J."/>
            <person name="Sherrier D.J."/>
            <person name="Shi R."/>
            <person name="Sims S."/>
            <person name="Singer S.R."/>
            <person name="Sinharoy S."/>
            <person name="Sterck L."/>
            <person name="Viollet A."/>
            <person name="Wang B.B."/>
            <person name="Wang K."/>
            <person name="Wang M."/>
            <person name="Wang X."/>
            <person name="Warfsmann J."/>
            <person name="Weissenbach J."/>
            <person name="White D.D."/>
            <person name="White J.D."/>
            <person name="Wiley G.B."/>
            <person name="Wincker P."/>
            <person name="Xing Y."/>
            <person name="Yang L."/>
            <person name="Yao Z."/>
            <person name="Ying F."/>
            <person name="Zhai J."/>
            <person name="Zhou L."/>
            <person name="Zuber A."/>
            <person name="Denarie J."/>
            <person name="Dixon R.A."/>
            <person name="May G.D."/>
            <person name="Schwartz D.C."/>
            <person name="Rogers J."/>
            <person name="Quetier F."/>
            <person name="Town C.D."/>
            <person name="Roe B.A."/>
        </authorList>
    </citation>
    <scope>NUCLEOTIDE SEQUENCE [LARGE SCALE GENOMIC DNA]</scope>
    <source>
        <strain evidence="2">A17</strain>
        <strain evidence="4 5">cv. Jemalong A17</strain>
    </source>
</reference>
<dbReference type="PaxDb" id="3880-AES98553"/>
<feature type="transmembrane region" description="Helical" evidence="1">
    <location>
        <begin position="6"/>
        <end position="26"/>
    </location>
</feature>
<dbReference type="Gramene" id="rna31853">
    <property type="protein sequence ID" value="RHN56448.1"/>
    <property type="gene ID" value="gene31853"/>
</dbReference>
<evidence type="ECO:0000256" key="1">
    <source>
        <dbReference type="SAM" id="Phobius"/>
    </source>
</evidence>
<evidence type="ECO:0000313" key="3">
    <source>
        <dbReference type="EMBL" id="RHN56448.1"/>
    </source>
</evidence>
<keyword evidence="5" id="KW-1185">Reference proteome</keyword>
<reference evidence="2 5" key="2">
    <citation type="journal article" date="2014" name="BMC Genomics">
        <title>An improved genome release (version Mt4.0) for the model legume Medicago truncatula.</title>
        <authorList>
            <person name="Tang H."/>
            <person name="Krishnakumar V."/>
            <person name="Bidwell S."/>
            <person name="Rosen B."/>
            <person name="Chan A."/>
            <person name="Zhou S."/>
            <person name="Gentzbittel L."/>
            <person name="Childs K.L."/>
            <person name="Yandell M."/>
            <person name="Gundlach H."/>
            <person name="Mayer K.F."/>
            <person name="Schwartz D.C."/>
            <person name="Town C.D."/>
        </authorList>
    </citation>
    <scope>GENOME REANNOTATION</scope>
    <source>
        <strain evidence="4 5">cv. Jemalong A17</strain>
    </source>
</reference>
<keyword evidence="1" id="KW-1133">Transmembrane helix</keyword>
<name>G7K6B5_MEDTR</name>
<dbReference type="Proteomes" id="UP000002051">
    <property type="component" value="Chromosome 5"/>
</dbReference>
<protein>
    <submittedName>
        <fullName evidence="2">Transmembrane protein, putative</fullName>
    </submittedName>
</protein>
<dbReference type="EMBL" id="CM001221">
    <property type="protein sequence ID" value="AES98553.1"/>
    <property type="molecule type" value="Genomic_DNA"/>
</dbReference>
<evidence type="ECO:0000313" key="5">
    <source>
        <dbReference type="Proteomes" id="UP000002051"/>
    </source>
</evidence>
<reference evidence="3" key="4">
    <citation type="journal article" date="2018" name="Nat. Plants">
        <title>Whole-genome landscape of Medicago truncatula symbiotic genes.</title>
        <authorList>
            <person name="Pecrix Y."/>
            <person name="Gamas P."/>
            <person name="Carrere S."/>
        </authorList>
    </citation>
    <scope>NUCLEOTIDE SEQUENCE</scope>
    <source>
        <tissue evidence="3">Leaves</tissue>
    </source>
</reference>
<evidence type="ECO:0000313" key="2">
    <source>
        <dbReference type="EMBL" id="AES98553.1"/>
    </source>
</evidence>
<reference evidence="4" key="3">
    <citation type="submission" date="2015-04" db="UniProtKB">
        <authorList>
            <consortium name="EnsemblPlants"/>
        </authorList>
    </citation>
    <scope>IDENTIFICATION</scope>
    <source>
        <strain evidence="4">cv. Jemalong A17</strain>
    </source>
</reference>
<accession>G7K6B5</accession>
<keyword evidence="1" id="KW-0472">Membrane</keyword>
<gene>
    <name evidence="2" type="ordered locus">MTR_5g069900</name>
    <name evidence="3" type="ORF">MtrunA17_Chr5g0429611</name>
</gene>
<proteinExistence type="predicted"/>
<dbReference type="EnsemblPlants" id="AES98553">
    <property type="protein sequence ID" value="AES98553"/>
    <property type="gene ID" value="MTR_5g069900"/>
</dbReference>
<sequence length="90" mass="10265">MAGHNALTVLSYLPQLYTLFLIYCMFISDFDSNIYACVNASGPLVRNSVTDLDKEVDKLRMKYRSYIVEYDVEDGIVLLPKLFGAAFRLD</sequence>
<dbReference type="EMBL" id="PSQE01000005">
    <property type="protein sequence ID" value="RHN56448.1"/>
    <property type="molecule type" value="Genomic_DNA"/>
</dbReference>
<dbReference type="Proteomes" id="UP000265566">
    <property type="component" value="Chromosome 5"/>
</dbReference>